<dbReference type="Gene3D" id="3.40.30.10">
    <property type="entry name" value="Glutaredoxin"/>
    <property type="match status" value="1"/>
</dbReference>
<dbReference type="CDD" id="cd03036">
    <property type="entry name" value="ArsC_like"/>
    <property type="match status" value="1"/>
</dbReference>
<dbReference type="PROSITE" id="PS51353">
    <property type="entry name" value="ARSC"/>
    <property type="match status" value="1"/>
</dbReference>
<dbReference type="InterPro" id="IPR006504">
    <property type="entry name" value="Tscrpt_reg_Spx/MgsR"/>
</dbReference>
<dbReference type="RefSeq" id="WP_301469918.1">
    <property type="nucleotide sequence ID" value="NZ_JAKECR010000001.1"/>
</dbReference>
<reference evidence="2" key="2">
    <citation type="submission" date="2020-01" db="EMBL/GenBank/DDBJ databases">
        <authorList>
            <person name="Campanaro S."/>
        </authorList>
    </citation>
    <scope>NUCLEOTIDE SEQUENCE</scope>
    <source>
        <strain evidence="2">AS01afH2WH_6</strain>
    </source>
</reference>
<protein>
    <submittedName>
        <fullName evidence="2">Arsenate reductase family protein</fullName>
    </submittedName>
</protein>
<dbReference type="InterPro" id="IPR006660">
    <property type="entry name" value="Arsenate_reductase-like"/>
</dbReference>
<accession>A0A971D043</accession>
<dbReference type="AlphaFoldDB" id="A0A971D043"/>
<evidence type="ECO:0000313" key="3">
    <source>
        <dbReference type="Proteomes" id="UP000767327"/>
    </source>
</evidence>
<dbReference type="PANTHER" id="PTHR30041">
    <property type="entry name" value="ARSENATE REDUCTASE"/>
    <property type="match status" value="1"/>
</dbReference>
<evidence type="ECO:0000313" key="2">
    <source>
        <dbReference type="EMBL" id="NLT79906.1"/>
    </source>
</evidence>
<dbReference type="Proteomes" id="UP000767327">
    <property type="component" value="Unassembled WGS sequence"/>
</dbReference>
<comment type="similarity">
    <text evidence="1">Belongs to the ArsC family.</text>
</comment>
<dbReference type="NCBIfam" id="TIGR01617">
    <property type="entry name" value="arsC_related"/>
    <property type="match status" value="1"/>
</dbReference>
<dbReference type="InterPro" id="IPR036249">
    <property type="entry name" value="Thioredoxin-like_sf"/>
</dbReference>
<gene>
    <name evidence="2" type="ORF">GXW98_06455</name>
</gene>
<dbReference type="EMBL" id="JAAXZR010000022">
    <property type="protein sequence ID" value="NLT79906.1"/>
    <property type="molecule type" value="Genomic_DNA"/>
</dbReference>
<reference evidence="2" key="1">
    <citation type="journal article" date="2020" name="Biotechnol. Biofuels">
        <title>New insights from the biogas microbiome by comprehensive genome-resolved metagenomics of nearly 1600 species originating from multiple anaerobic digesters.</title>
        <authorList>
            <person name="Campanaro S."/>
            <person name="Treu L."/>
            <person name="Rodriguez-R L.M."/>
            <person name="Kovalovszki A."/>
            <person name="Ziels R.M."/>
            <person name="Maus I."/>
            <person name="Zhu X."/>
            <person name="Kougias P.G."/>
            <person name="Basile A."/>
            <person name="Luo G."/>
            <person name="Schluter A."/>
            <person name="Konstantinidis K.T."/>
            <person name="Angelidaki I."/>
        </authorList>
    </citation>
    <scope>NUCLEOTIDE SEQUENCE</scope>
    <source>
        <strain evidence="2">AS01afH2WH_6</strain>
    </source>
</reference>
<evidence type="ECO:0000256" key="1">
    <source>
        <dbReference type="PROSITE-ProRule" id="PRU01282"/>
    </source>
</evidence>
<dbReference type="PANTHER" id="PTHR30041:SF8">
    <property type="entry name" value="PROTEIN YFFB"/>
    <property type="match status" value="1"/>
</dbReference>
<organism evidence="2 3">
    <name type="scientific">Bifidobacterium crudilactis</name>
    <dbReference type="NCBI Taxonomy" id="327277"/>
    <lineage>
        <taxon>Bacteria</taxon>
        <taxon>Bacillati</taxon>
        <taxon>Actinomycetota</taxon>
        <taxon>Actinomycetes</taxon>
        <taxon>Bifidobacteriales</taxon>
        <taxon>Bifidobacteriaceae</taxon>
        <taxon>Bifidobacterium</taxon>
    </lineage>
</organism>
<dbReference type="Pfam" id="PF03960">
    <property type="entry name" value="ArsC"/>
    <property type="match status" value="1"/>
</dbReference>
<comment type="caution">
    <text evidence="2">The sequence shown here is derived from an EMBL/GenBank/DDBJ whole genome shotgun (WGS) entry which is preliminary data.</text>
</comment>
<dbReference type="SUPFAM" id="SSF52833">
    <property type="entry name" value="Thioredoxin-like"/>
    <property type="match status" value="1"/>
</dbReference>
<proteinExistence type="inferred from homology"/>
<sequence>MDSEGQQSPATFVCYPKCSTCAKARAWLHEHHIAFDERDIKTDNPTQAELTLWHNLSGLPIRRMFNTSGQSYRRLDMKNRLPSMSVEDAVEVLSTDGMLVKRPILLHDHQVLVGFNEETWSQALL</sequence>
<name>A0A971D043_9BIFI</name>